<feature type="region of interest" description="Disordered" evidence="1">
    <location>
        <begin position="192"/>
        <end position="214"/>
    </location>
</feature>
<feature type="chain" id="PRO_5018757097" description="Secreted protein" evidence="2">
    <location>
        <begin position="19"/>
        <end position="214"/>
    </location>
</feature>
<reference evidence="3 4" key="1">
    <citation type="submission" date="2018-04" db="EMBL/GenBank/DDBJ databases">
        <authorList>
            <person name="Zhang X."/>
            <person name="Yuan J."/>
            <person name="Li F."/>
            <person name="Xiang J."/>
        </authorList>
    </citation>
    <scope>NUCLEOTIDE SEQUENCE [LARGE SCALE GENOMIC DNA]</scope>
    <source>
        <tissue evidence="3">Muscle</tissue>
    </source>
</reference>
<proteinExistence type="predicted"/>
<dbReference type="AlphaFoldDB" id="A0A3R7MF56"/>
<keyword evidence="4" id="KW-1185">Reference proteome</keyword>
<evidence type="ECO:0000313" key="4">
    <source>
        <dbReference type="Proteomes" id="UP000283509"/>
    </source>
</evidence>
<evidence type="ECO:0000313" key="3">
    <source>
        <dbReference type="EMBL" id="ROT80828.1"/>
    </source>
</evidence>
<evidence type="ECO:0000256" key="1">
    <source>
        <dbReference type="SAM" id="MobiDB-lite"/>
    </source>
</evidence>
<accession>A0A3R7MF56</accession>
<dbReference type="Proteomes" id="UP000283509">
    <property type="component" value="Unassembled WGS sequence"/>
</dbReference>
<name>A0A3R7MF56_PENVA</name>
<protein>
    <recommendedName>
        <fullName evidence="5">Secreted protein</fullName>
    </recommendedName>
</protein>
<evidence type="ECO:0008006" key="5">
    <source>
        <dbReference type="Google" id="ProtNLM"/>
    </source>
</evidence>
<comment type="caution">
    <text evidence="3">The sequence shown here is derived from an EMBL/GenBank/DDBJ whole genome shotgun (WGS) entry which is preliminary data.</text>
</comment>
<reference evidence="3 4" key="2">
    <citation type="submission" date="2019-01" db="EMBL/GenBank/DDBJ databases">
        <title>The decoding of complex shrimp genome reveals the adaptation for benthos swimmer, frequently molting mechanism and breeding impact on genome.</title>
        <authorList>
            <person name="Sun Y."/>
            <person name="Gao Y."/>
            <person name="Yu Y."/>
        </authorList>
    </citation>
    <scope>NUCLEOTIDE SEQUENCE [LARGE SCALE GENOMIC DNA]</scope>
    <source>
        <tissue evidence="3">Muscle</tissue>
    </source>
</reference>
<gene>
    <name evidence="3" type="ORF">C7M84_000426</name>
</gene>
<keyword evidence="2" id="KW-0732">Signal</keyword>
<sequence length="214" mass="23493">MMKRTSLLLLVALGAVLGAPRDQEESRVSSSLPAEHRQGLPPVRVLETLDATVDAVISSKTVAAIDEAAAQVALLFGDVVEDVGDFVVDTVQDLPQTIDRVSQRVGDAVESGNERVVIVVKGVKRKVKDTQNMTMTTVDKVVDAFNTSQVVSSFQKLGETLATSFTRIVGFFWKWKKLTNKHKASVREYHAQQGHHRAGQETGRCHTRLCPSRE</sequence>
<organism evidence="3 4">
    <name type="scientific">Penaeus vannamei</name>
    <name type="common">Whiteleg shrimp</name>
    <name type="synonym">Litopenaeus vannamei</name>
    <dbReference type="NCBI Taxonomy" id="6689"/>
    <lineage>
        <taxon>Eukaryota</taxon>
        <taxon>Metazoa</taxon>
        <taxon>Ecdysozoa</taxon>
        <taxon>Arthropoda</taxon>
        <taxon>Crustacea</taxon>
        <taxon>Multicrustacea</taxon>
        <taxon>Malacostraca</taxon>
        <taxon>Eumalacostraca</taxon>
        <taxon>Eucarida</taxon>
        <taxon>Decapoda</taxon>
        <taxon>Dendrobranchiata</taxon>
        <taxon>Penaeoidea</taxon>
        <taxon>Penaeidae</taxon>
        <taxon>Penaeus</taxon>
    </lineage>
</organism>
<evidence type="ECO:0000256" key="2">
    <source>
        <dbReference type="SAM" id="SignalP"/>
    </source>
</evidence>
<dbReference type="EMBL" id="QCYY01001061">
    <property type="protein sequence ID" value="ROT80828.1"/>
    <property type="molecule type" value="Genomic_DNA"/>
</dbReference>
<feature type="signal peptide" evidence="2">
    <location>
        <begin position="1"/>
        <end position="18"/>
    </location>
</feature>